<dbReference type="PANTHER" id="PTHR14453:SF89">
    <property type="entry name" value="PROTEIN MONO-ADP-RIBOSYLTRANSFERASE PARP14"/>
    <property type="match status" value="1"/>
</dbReference>
<dbReference type="InterPro" id="IPR057043">
    <property type="entry name" value="PARP14_KH_2"/>
</dbReference>
<dbReference type="InterPro" id="IPR057046">
    <property type="entry name" value="PARP14_KH_4"/>
</dbReference>
<reference evidence="12 13" key="1">
    <citation type="submission" date="2019-09" db="EMBL/GenBank/DDBJ databases">
        <title>Bird 10,000 Genomes (B10K) Project - Family phase.</title>
        <authorList>
            <person name="Zhang G."/>
        </authorList>
    </citation>
    <scope>NUCLEOTIDE SEQUENCE [LARGE SCALE GENOMIC DNA]</scope>
    <source>
        <strain evidence="12">B10K-DU-012-38</strain>
        <tissue evidence="12">Muscle</tissue>
    </source>
</reference>
<dbReference type="Pfam" id="PF00644">
    <property type="entry name" value="PARP"/>
    <property type="match status" value="1"/>
</dbReference>
<dbReference type="GO" id="GO:0070212">
    <property type="term" value="P:protein poly-ADP-ribosylation"/>
    <property type="evidence" value="ECO:0007669"/>
    <property type="project" value="TreeGrafter"/>
</dbReference>
<dbReference type="InterPro" id="IPR037197">
    <property type="entry name" value="WWE_dom_sf"/>
</dbReference>
<evidence type="ECO:0000313" key="13">
    <source>
        <dbReference type="Proteomes" id="UP000524542"/>
    </source>
</evidence>
<name>A0A7K5SJP7_9FRIN</name>
<accession>A0A7K5SJP7</accession>
<dbReference type="PANTHER" id="PTHR14453">
    <property type="entry name" value="PARP/ZINC FINGER CCCH TYPE DOMAIN CONTAINING PROTEIN"/>
    <property type="match status" value="1"/>
</dbReference>
<dbReference type="InterPro" id="IPR012677">
    <property type="entry name" value="Nucleotide-bd_a/b_plait_sf"/>
</dbReference>
<dbReference type="InterPro" id="IPR057049">
    <property type="entry name" value="PARP14_KH_8"/>
</dbReference>
<dbReference type="PROSITE" id="PS51059">
    <property type="entry name" value="PARP_CATALYTIC"/>
    <property type="match status" value="1"/>
</dbReference>
<comment type="similarity">
    <text evidence="6">Belongs to the ARTD/PARP family.</text>
</comment>
<feature type="domain" description="Macro" evidence="11">
    <location>
        <begin position="880"/>
        <end position="1066"/>
    </location>
</feature>
<dbReference type="SMART" id="SM00506">
    <property type="entry name" value="A1pp"/>
    <property type="match status" value="3"/>
</dbReference>
<dbReference type="Pfam" id="PF23253">
    <property type="entry name" value="KH_PARP14_6"/>
    <property type="match status" value="1"/>
</dbReference>
<dbReference type="InterPro" id="IPR057044">
    <property type="entry name" value="PARP14_KH_1"/>
</dbReference>
<dbReference type="GO" id="GO:0003714">
    <property type="term" value="F:transcription corepressor activity"/>
    <property type="evidence" value="ECO:0007669"/>
    <property type="project" value="TreeGrafter"/>
</dbReference>
<dbReference type="Gene3D" id="3.30.70.330">
    <property type="match status" value="1"/>
</dbReference>
<dbReference type="InterPro" id="IPR057048">
    <property type="entry name" value="PARP14_KH_6"/>
</dbReference>
<feature type="non-terminal residue" evidence="12">
    <location>
        <position position="1682"/>
    </location>
</feature>
<evidence type="ECO:0000256" key="4">
    <source>
        <dbReference type="ARBA" id="ARBA00023027"/>
    </source>
</evidence>
<dbReference type="Pfam" id="PF22005">
    <property type="entry name" value="WWE_1"/>
    <property type="match status" value="1"/>
</dbReference>
<dbReference type="Pfam" id="PF23245">
    <property type="entry name" value="RRM_PARP14_2"/>
    <property type="match status" value="1"/>
</dbReference>
<dbReference type="Pfam" id="PF23249">
    <property type="entry name" value="KH_PARP14_3"/>
    <property type="match status" value="1"/>
</dbReference>
<dbReference type="GO" id="GO:0005737">
    <property type="term" value="C:cytoplasm"/>
    <property type="evidence" value="ECO:0007669"/>
    <property type="project" value="TreeGrafter"/>
</dbReference>
<dbReference type="Pfam" id="PF23252">
    <property type="entry name" value="KH_PARP14_5"/>
    <property type="match status" value="1"/>
</dbReference>
<dbReference type="Pfam" id="PF23085">
    <property type="entry name" value="RRM_PARP14_3"/>
    <property type="match status" value="1"/>
</dbReference>
<gene>
    <name evidence="12" type="primary">Parp14_0</name>
    <name evidence="12" type="ORF">UROPYL_R06221</name>
</gene>
<dbReference type="Pfam" id="PF23251">
    <property type="entry name" value="KH_PARP14_4"/>
    <property type="match status" value="1"/>
</dbReference>
<dbReference type="InterPro" id="IPR057050">
    <property type="entry name" value="RRM_PARP14_2"/>
</dbReference>
<dbReference type="InterPro" id="IPR002589">
    <property type="entry name" value="Macro_dom"/>
</dbReference>
<dbReference type="Pfam" id="PF23084">
    <property type="entry name" value="KH_PARP14_1"/>
    <property type="match status" value="1"/>
</dbReference>
<dbReference type="InterPro" id="IPR057047">
    <property type="entry name" value="PARP14_KH_5"/>
</dbReference>
<dbReference type="PROSITE" id="PS50918">
    <property type="entry name" value="WWE"/>
    <property type="match status" value="1"/>
</dbReference>
<dbReference type="InterPro" id="IPR012317">
    <property type="entry name" value="Poly(ADP-ribose)pol_cat_dom"/>
</dbReference>
<feature type="domain" description="Macro" evidence="11">
    <location>
        <begin position="664"/>
        <end position="851"/>
    </location>
</feature>
<dbReference type="CDD" id="cd02903">
    <property type="entry name" value="Macro_BAL-like"/>
    <property type="match status" value="1"/>
</dbReference>
<keyword evidence="3 7" id="KW-0808">Transferase</keyword>
<evidence type="ECO:0000256" key="1">
    <source>
        <dbReference type="ARBA" id="ARBA00004123"/>
    </source>
</evidence>
<dbReference type="EMBL" id="VZRH01000839">
    <property type="protein sequence ID" value="NWT92287.1"/>
    <property type="molecule type" value="Genomic_DNA"/>
</dbReference>
<evidence type="ECO:0000256" key="5">
    <source>
        <dbReference type="ARBA" id="ARBA00023242"/>
    </source>
</evidence>
<keyword evidence="5" id="KW-0539">Nucleus</keyword>
<comment type="subcellular location">
    <subcellularLocation>
        <location evidence="1">Nucleus</location>
    </subcellularLocation>
</comment>
<dbReference type="GO" id="GO:0005634">
    <property type="term" value="C:nucleus"/>
    <property type="evidence" value="ECO:0007669"/>
    <property type="project" value="UniProtKB-SubCell"/>
</dbReference>
<evidence type="ECO:0000256" key="8">
    <source>
        <dbReference type="SAM" id="Coils"/>
    </source>
</evidence>
<evidence type="ECO:0000259" key="10">
    <source>
        <dbReference type="PROSITE" id="PS51059"/>
    </source>
</evidence>
<dbReference type="Pfam" id="PF01661">
    <property type="entry name" value="Macro"/>
    <property type="match status" value="3"/>
</dbReference>
<dbReference type="Gene3D" id="3.90.228.10">
    <property type="match status" value="1"/>
</dbReference>
<keyword evidence="2 7" id="KW-0328">Glycosyltransferase</keyword>
<evidence type="ECO:0000259" key="11">
    <source>
        <dbReference type="PROSITE" id="PS51154"/>
    </source>
</evidence>
<dbReference type="InterPro" id="IPR004170">
    <property type="entry name" value="WWE_dom"/>
</dbReference>
<evidence type="ECO:0000259" key="9">
    <source>
        <dbReference type="PROSITE" id="PS50918"/>
    </source>
</evidence>
<dbReference type="Pfam" id="PF23254">
    <property type="entry name" value="KH_PARP14_8"/>
    <property type="match status" value="1"/>
</dbReference>
<dbReference type="InterPro" id="IPR043472">
    <property type="entry name" value="Macro_dom-like"/>
</dbReference>
<evidence type="ECO:0000256" key="3">
    <source>
        <dbReference type="ARBA" id="ARBA00022679"/>
    </source>
</evidence>
<protein>
    <recommendedName>
        <fullName evidence="7">Poly [ADP-ribose] polymerase</fullName>
        <shortName evidence="7">PARP</shortName>
        <ecNumber evidence="7">2.4.2.-</ecNumber>
    </recommendedName>
</protein>
<dbReference type="GO" id="GO:0003950">
    <property type="term" value="F:NAD+ poly-ADP-ribosyltransferase activity"/>
    <property type="evidence" value="ECO:0007669"/>
    <property type="project" value="UniProtKB-UniRule"/>
</dbReference>
<feature type="domain" description="PARP catalytic" evidence="10">
    <location>
        <begin position="1487"/>
        <end position="1682"/>
    </location>
</feature>
<dbReference type="InterPro" id="IPR054596">
    <property type="entry name" value="PARP14_WWE"/>
</dbReference>
<dbReference type="CDD" id="cd02907">
    <property type="entry name" value="Macro_Af1521_BAL-like"/>
    <property type="match status" value="1"/>
</dbReference>
<dbReference type="Gene3D" id="3.30.720.50">
    <property type="match status" value="1"/>
</dbReference>
<comment type="caution">
    <text evidence="12">The sequence shown here is derived from an EMBL/GenBank/DDBJ whole genome shotgun (WGS) entry which is preliminary data.</text>
</comment>
<keyword evidence="13" id="KW-1185">Reference proteome</keyword>
<feature type="domain" description="WWE" evidence="9">
    <location>
        <begin position="1399"/>
        <end position="1475"/>
    </location>
</feature>
<dbReference type="SUPFAM" id="SSF117839">
    <property type="entry name" value="WWE domain"/>
    <property type="match status" value="1"/>
</dbReference>
<keyword evidence="4 7" id="KW-0520">NAD</keyword>
<organism evidence="12 13">
    <name type="scientific">Urocynchramus pylzowi</name>
    <dbReference type="NCBI Taxonomy" id="571890"/>
    <lineage>
        <taxon>Eukaryota</taxon>
        <taxon>Metazoa</taxon>
        <taxon>Chordata</taxon>
        <taxon>Craniata</taxon>
        <taxon>Vertebrata</taxon>
        <taxon>Euteleostomi</taxon>
        <taxon>Archelosauria</taxon>
        <taxon>Archosauria</taxon>
        <taxon>Dinosauria</taxon>
        <taxon>Saurischia</taxon>
        <taxon>Theropoda</taxon>
        <taxon>Coelurosauria</taxon>
        <taxon>Aves</taxon>
        <taxon>Neognathae</taxon>
        <taxon>Neoaves</taxon>
        <taxon>Telluraves</taxon>
        <taxon>Australaves</taxon>
        <taxon>Passeriformes</taxon>
        <taxon>Passeroidea</taxon>
        <taxon>Fringillidae</taxon>
        <taxon>Urocynchramus</taxon>
    </lineage>
</organism>
<keyword evidence="8" id="KW-0175">Coiled coil</keyword>
<dbReference type="SUPFAM" id="SSF52949">
    <property type="entry name" value="Macro domain-like"/>
    <property type="match status" value="3"/>
</dbReference>
<dbReference type="GO" id="GO:0010629">
    <property type="term" value="P:negative regulation of gene expression"/>
    <property type="evidence" value="ECO:0007669"/>
    <property type="project" value="TreeGrafter"/>
</dbReference>
<feature type="coiled-coil region" evidence="8">
    <location>
        <begin position="314"/>
        <end position="345"/>
    </location>
</feature>
<feature type="domain" description="Macro" evidence="11">
    <location>
        <begin position="1093"/>
        <end position="1264"/>
    </location>
</feature>
<dbReference type="Pfam" id="PF23248">
    <property type="entry name" value="KH_PARP14_2"/>
    <property type="match status" value="1"/>
</dbReference>
<proteinExistence type="inferred from homology"/>
<dbReference type="SUPFAM" id="SSF56399">
    <property type="entry name" value="ADP-ribosylation"/>
    <property type="match status" value="1"/>
</dbReference>
<evidence type="ECO:0000313" key="12">
    <source>
        <dbReference type="EMBL" id="NWT92287.1"/>
    </source>
</evidence>
<dbReference type="CDD" id="cd01439">
    <property type="entry name" value="TCCD_inducible_PARP_like"/>
    <property type="match status" value="1"/>
</dbReference>
<dbReference type="FunFam" id="3.90.228.10:FF:000008">
    <property type="entry name" value="Poly [ADP-ribose] polymerase"/>
    <property type="match status" value="1"/>
</dbReference>
<evidence type="ECO:0000256" key="2">
    <source>
        <dbReference type="ARBA" id="ARBA00022676"/>
    </source>
</evidence>
<dbReference type="PROSITE" id="PS51154">
    <property type="entry name" value="MACRO"/>
    <property type="match status" value="3"/>
</dbReference>
<evidence type="ECO:0000256" key="6">
    <source>
        <dbReference type="ARBA" id="ARBA00024347"/>
    </source>
</evidence>
<dbReference type="GO" id="GO:1990404">
    <property type="term" value="F:NAD+-protein mono-ADP-ribosyltransferase activity"/>
    <property type="evidence" value="ECO:0007669"/>
    <property type="project" value="TreeGrafter"/>
</dbReference>
<dbReference type="EC" id="2.4.2.-" evidence="7"/>
<dbReference type="Gene3D" id="3.40.220.10">
    <property type="entry name" value="Leucine Aminopeptidase, subunit E, domain 1"/>
    <property type="match status" value="3"/>
</dbReference>
<sequence length="1682" mass="188516">VETSQQSCQVESSEGSLLPTAVVLENVKDTTKDCMLIMLVENVSGLSEEDGDFSVEMIPELCAAVVTFTGNADAEEFVKKLNQNQRARKQNITAWCLEQTKSVRAENIPPNTPSHYITVYFENEKYGGAQIVDVQQLPDEDAAIITFGDQKDVTNILAKKHSLNKTPIFVYPYYTSLETALYGKEGPQIKKPEPVTMPLDPYIWKYLQENSSLIEAIDHEMAKCNCVPVWPDTLCADPAVTLHPSAVFSERKRSVSRLVKAWKEEVSTAFSHTISKYEAIQCQVSTEVWEAIRNSLPHDEVLMIPNISKDLHVLVGEKEVVKKVEQELKLLIKKATREIEREKKRTELKVKTVNPGEYGILQITGLEKKFRTEFPDLQITYDNLEKSINLSGVPEEVYKVKGEILDHVHKMAKKTINVHPYIFQFLEHIDSETLSQSLFISKQINVFYELGAGEIILKGSAPEDLLKAEEEIRKELDHKSITLEDESVLQKEEWQMLAKESCSNGAVAVTQAETQIMIAGLSEAVAKAFEELYTFIDENTQVQKVIEGKPMALIKFFKKEKADDWADLPKKGVKVDFSTQRNCEVILLSGPKTKVLEGVSLVERILSGLHFKRVVIDLPGAKAYIKEQAHLLAPHIKEAFKCVFLLEEQAEEQLKEQKQLSNRGQLYMQVTMGETVIALYKADLCTHPVDVVVNASNEDLKHIGGLADALSRAAGPALQEECDELVRKLRILQPGDAVMTRAGRLPCKNVIHAVGPRWSREKSEMCVNLLRKTVKNCLQLADLYRHHSIALPAISGGIFGFPMELCTYSIVSSIKETLEESKGSSSLKEVHLVGFAQDTIQAFSKAFREVFSDSSVSYRSPHHVSTVPQPRQRRTSKRIKNFPFITTQEGLNIILQTGSIEDATTSVVVVSVGKDLQLDKGPLGKALLSKAGPMLQTGLDKEGGGRKPEEGSVFKTKGYNLACSVVLHAVVPVWSQKNTPSKVLGDIITKCLEIAEELSLKSITFPAIGTGNLEFPRSVVAKLLFDKVFEFSSNNRVNSLEEVHFLLHTKDTANIQEFSDELENRSVAVKGQKPSPNDTSQSTAFSAIPSTSAHNVPEMTIGSVVFRVAEGDITKEEGDAIVNITNQTFNLKTGVSRAILNGAGKAVEDECGVLAQQTDTNYIITQAGNLPCKKIMHFVYQNDIRSLVSQVLQECELQQYTSVAFPAIGTGEARRNPAEVADNMIDAVTEFAKRNSATSVKSVKVVIFQPHLMSVFRASMQKREKSTATRIKSFVSKAYHMGKSLWSSEKHSPKEKTKVVLEKKIDLAVVQICGENKKEVEEAEEWLKSAISREQSQTEIVDETISHFDEEQNEELEDLEEKLKIHLNLKSTSIEITGVAKDVCVASLAIHKMILRVKDAKETQAKLLQNSIEWKYVEKDSYIPFNSLTNMELENAYMRKQKSVLVTIGEQIYTVDMERKTAVDAQGGHVSIVRVDKSEDQKSTVLPPTWDPMENEQLKIVPLKPDSREYKDVQERFLQTCQLFKIEKVERVQNIYFWRNYQIKKCEIDKKNGSRNNERLLFHGTSQESLILINKQGFNRSYAGMHAANFGNGTYFAVNASYSANDLYSKPDVNGRKYMYLARVLVGEYSLGRKGSITPARKNASNSVDLYDSSTDNMSQPSMFVIFNDIQAYPEYLITFTK</sequence>
<dbReference type="InterPro" id="IPR057045">
    <property type="entry name" value="PARP14_KH_3"/>
</dbReference>
<evidence type="ECO:0000256" key="7">
    <source>
        <dbReference type="RuleBase" id="RU362114"/>
    </source>
</evidence>
<dbReference type="InterPro" id="IPR052056">
    <property type="entry name" value="Mono-ARTD/PARP"/>
</dbReference>
<dbReference type="Proteomes" id="UP000524542">
    <property type="component" value="Unassembled WGS sequence"/>
</dbReference>
<feature type="non-terminal residue" evidence="12">
    <location>
        <position position="1"/>
    </location>
</feature>